<dbReference type="AlphaFoldDB" id="A0A1V4ST75"/>
<feature type="transmembrane region" description="Helical" evidence="1">
    <location>
        <begin position="427"/>
        <end position="448"/>
    </location>
</feature>
<feature type="transmembrane region" description="Helical" evidence="1">
    <location>
        <begin position="135"/>
        <end position="163"/>
    </location>
</feature>
<feature type="transmembrane region" description="Helical" evidence="1">
    <location>
        <begin position="237"/>
        <end position="256"/>
    </location>
</feature>
<accession>A0A1V4ST75</accession>
<keyword evidence="1" id="KW-1133">Transmembrane helix</keyword>
<keyword evidence="1" id="KW-0812">Transmembrane</keyword>
<dbReference type="Proteomes" id="UP000191448">
    <property type="component" value="Unassembled WGS sequence"/>
</dbReference>
<feature type="transmembrane region" description="Helical" evidence="1">
    <location>
        <begin position="316"/>
        <end position="337"/>
    </location>
</feature>
<dbReference type="InterPro" id="IPR011642">
    <property type="entry name" value="Gate_dom"/>
</dbReference>
<evidence type="ECO:0000256" key="1">
    <source>
        <dbReference type="SAM" id="Phobius"/>
    </source>
</evidence>
<gene>
    <name evidence="3" type="ORF">CLTHE_22310</name>
</gene>
<sequence>MNKKTKSLKLLLKFIIPSLIGVILFMTPINLGEGMTIPIAFLANKTVSFFNEYLLHFAVILISLSAIGSILAKTVKPKFIMKNDYLKHLFDVTPIWLIARILGMIFVICANFKIGPEAFWSADTGGFILNDLLPILISVFLFAGFLLPLLLDFGLLEFIGALLTKFMRPIFKLPGRSSIDCIASWLGDGSIGILLTSKQYEEGYYTKKEAAVIGTTFSAVSITFCLVVLAQVGLDHLFVPFYITVSLAGLVAAIIVPRIPPLSRKPDTFINGQDNKDLETIPEGYTPFSFGLEKAVEKADLIAHPKEFVISGIKNVLDMWIGVLAIVMAMGTLALIISTYTPIFQVLGTPFIPILKILGVPEAAAASQTMVVGFADMFLPSVLAGNIASDMTRFIIAAVSVTQLVYMSEVGGLLLGSKIPVNFKDLVLIFLIRTLVTLPIIVLMANIIF</sequence>
<keyword evidence="1" id="KW-0472">Membrane</keyword>
<protein>
    <submittedName>
        <fullName evidence="3">Nucleoside recognition</fullName>
    </submittedName>
</protein>
<feature type="transmembrane region" description="Helical" evidence="1">
    <location>
        <begin position="53"/>
        <end position="72"/>
    </location>
</feature>
<dbReference type="EMBL" id="LTAY01000059">
    <property type="protein sequence ID" value="OPX46993.1"/>
    <property type="molecule type" value="Genomic_DNA"/>
</dbReference>
<evidence type="ECO:0000313" key="3">
    <source>
        <dbReference type="EMBL" id="OPX46993.1"/>
    </source>
</evidence>
<dbReference type="RefSeq" id="WP_080023491.1">
    <property type="nucleotide sequence ID" value="NZ_LTAY01000059.1"/>
</dbReference>
<evidence type="ECO:0000259" key="2">
    <source>
        <dbReference type="Pfam" id="PF07670"/>
    </source>
</evidence>
<organism evidence="3 4">
    <name type="scientific">Clostridium thermobutyricum DSM 4928</name>
    <dbReference type="NCBI Taxonomy" id="1121339"/>
    <lineage>
        <taxon>Bacteria</taxon>
        <taxon>Bacillati</taxon>
        <taxon>Bacillota</taxon>
        <taxon>Clostridia</taxon>
        <taxon>Eubacteriales</taxon>
        <taxon>Clostridiaceae</taxon>
        <taxon>Clostridium</taxon>
    </lineage>
</organism>
<feature type="transmembrane region" description="Helical" evidence="1">
    <location>
        <begin position="394"/>
        <end position="415"/>
    </location>
</feature>
<dbReference type="Pfam" id="PF07670">
    <property type="entry name" value="Gate"/>
    <property type="match status" value="1"/>
</dbReference>
<feature type="transmembrane region" description="Helical" evidence="1">
    <location>
        <begin position="371"/>
        <end position="388"/>
    </location>
</feature>
<proteinExistence type="predicted"/>
<reference evidence="3 4" key="1">
    <citation type="submission" date="2016-02" db="EMBL/GenBank/DDBJ databases">
        <title>Genome sequence of Clostridium thermobutyricum DSM 4928.</title>
        <authorList>
            <person name="Poehlein A."/>
            <person name="Daniel R."/>
        </authorList>
    </citation>
    <scope>NUCLEOTIDE SEQUENCE [LARGE SCALE GENOMIC DNA]</scope>
    <source>
        <strain evidence="3 4">DSM 4928</strain>
    </source>
</reference>
<feature type="transmembrane region" description="Helical" evidence="1">
    <location>
        <begin position="210"/>
        <end position="231"/>
    </location>
</feature>
<feature type="transmembrane region" description="Helical" evidence="1">
    <location>
        <begin position="12"/>
        <end position="33"/>
    </location>
</feature>
<feature type="transmembrane region" description="Helical" evidence="1">
    <location>
        <begin position="93"/>
        <end position="115"/>
    </location>
</feature>
<dbReference type="OrthoDB" id="1633380at2"/>
<evidence type="ECO:0000313" key="4">
    <source>
        <dbReference type="Proteomes" id="UP000191448"/>
    </source>
</evidence>
<name>A0A1V4ST75_9CLOT</name>
<feature type="domain" description="Nucleoside transporter/FeoB GTPase Gate" evidence="2">
    <location>
        <begin position="136"/>
        <end position="233"/>
    </location>
</feature>
<comment type="caution">
    <text evidence="3">The sequence shown here is derived from an EMBL/GenBank/DDBJ whole genome shotgun (WGS) entry which is preliminary data.</text>
</comment>